<feature type="domain" description="Glycosyl transferase family 1" evidence="3">
    <location>
        <begin position="193"/>
        <end position="349"/>
    </location>
</feature>
<dbReference type="InterPro" id="IPR001296">
    <property type="entry name" value="Glyco_trans_1"/>
</dbReference>
<dbReference type="RefSeq" id="WP_289470434.1">
    <property type="nucleotide sequence ID" value="NZ_JAUCMM010000006.1"/>
</dbReference>
<protein>
    <submittedName>
        <fullName evidence="5">Glycosyltransferase family 1 protein</fullName>
    </submittedName>
</protein>
<organism evidence="5 6">
    <name type="scientific">Curtobacterium subtropicum</name>
    <dbReference type="NCBI Taxonomy" id="3055138"/>
    <lineage>
        <taxon>Bacteria</taxon>
        <taxon>Bacillati</taxon>
        <taxon>Actinomycetota</taxon>
        <taxon>Actinomycetes</taxon>
        <taxon>Micrococcales</taxon>
        <taxon>Microbacteriaceae</taxon>
        <taxon>Curtobacterium</taxon>
    </lineage>
</organism>
<evidence type="ECO:0000313" key="6">
    <source>
        <dbReference type="Proteomes" id="UP001235720"/>
    </source>
</evidence>
<dbReference type="SUPFAM" id="SSF53756">
    <property type="entry name" value="UDP-Glycosyltransferase/glycogen phosphorylase"/>
    <property type="match status" value="1"/>
</dbReference>
<evidence type="ECO:0000256" key="2">
    <source>
        <dbReference type="ARBA" id="ARBA00022679"/>
    </source>
</evidence>
<feature type="domain" description="Glycosyltransferase subfamily 4-like N-terminal" evidence="4">
    <location>
        <begin position="17"/>
        <end position="174"/>
    </location>
</feature>
<keyword evidence="2" id="KW-0808">Transferase</keyword>
<proteinExistence type="predicted"/>
<comment type="caution">
    <text evidence="5">The sequence shown here is derived from an EMBL/GenBank/DDBJ whole genome shotgun (WGS) entry which is preliminary data.</text>
</comment>
<dbReference type="Pfam" id="PF13439">
    <property type="entry name" value="Glyco_transf_4"/>
    <property type="match status" value="1"/>
</dbReference>
<evidence type="ECO:0000256" key="1">
    <source>
        <dbReference type="ARBA" id="ARBA00022676"/>
    </source>
</evidence>
<dbReference type="InterPro" id="IPR028098">
    <property type="entry name" value="Glyco_trans_4-like_N"/>
</dbReference>
<keyword evidence="1" id="KW-0328">Glycosyltransferase</keyword>
<accession>A0ABT7TH11</accession>
<sequence>MTVPLLIDGTAIPERLGGVGRYLEGLVSGLDELGASFALVLRREHVDHFRALAPSAKITVAPDWIRSRPLRFVWEQVGLPWLRLRARAHVLHSPHYTFPLLAHRNVVTLHDATFFSDPQAHGMLKRTFFRAWIRAGLVARRVCIVPSAATADALHEHVDAVRSEVVVAHHGVDHTVFHEPTDAEVDRAAAHFGLDRDRGWITFLGTIEPRKNVGPLVEAFRRLRRSRPDGPDLVVAGQRGWDTAAAAALDAVGPADGVHEAGYVPLESLPGLLGGATVVAYPSSAEGFGLPVLEAMSTGACVLTTDRTALPEVGGDAVAYTEPDASSIAAALLALVDDPERRAGLGRAAVDRAATFSWAATARHHLDAFRSAS</sequence>
<dbReference type="EMBL" id="JAUCMM010000006">
    <property type="protein sequence ID" value="MDM7888840.1"/>
    <property type="molecule type" value="Genomic_DNA"/>
</dbReference>
<reference evidence="5 6" key="1">
    <citation type="submission" date="2023-06" db="EMBL/GenBank/DDBJ databases">
        <authorList>
            <person name="Feng G."/>
            <person name="Li J."/>
            <person name="Zhu H."/>
        </authorList>
    </citation>
    <scope>NUCLEOTIDE SEQUENCE [LARGE SCALE GENOMIC DNA]</scope>
    <source>
        <strain evidence="5 6">RHCJP20</strain>
    </source>
</reference>
<dbReference type="PANTHER" id="PTHR46401">
    <property type="entry name" value="GLYCOSYLTRANSFERASE WBBK-RELATED"/>
    <property type="match status" value="1"/>
</dbReference>
<dbReference type="Pfam" id="PF00534">
    <property type="entry name" value="Glycos_transf_1"/>
    <property type="match status" value="1"/>
</dbReference>
<evidence type="ECO:0000313" key="5">
    <source>
        <dbReference type="EMBL" id="MDM7888840.1"/>
    </source>
</evidence>
<keyword evidence="6" id="KW-1185">Reference proteome</keyword>
<dbReference type="CDD" id="cd03809">
    <property type="entry name" value="GT4_MtfB-like"/>
    <property type="match status" value="1"/>
</dbReference>
<evidence type="ECO:0000259" key="4">
    <source>
        <dbReference type="Pfam" id="PF13439"/>
    </source>
</evidence>
<dbReference type="PANTHER" id="PTHR46401:SF2">
    <property type="entry name" value="GLYCOSYLTRANSFERASE WBBK-RELATED"/>
    <property type="match status" value="1"/>
</dbReference>
<gene>
    <name evidence="5" type="ORF">QUG98_10280</name>
</gene>
<dbReference type="Proteomes" id="UP001235720">
    <property type="component" value="Unassembled WGS sequence"/>
</dbReference>
<evidence type="ECO:0000259" key="3">
    <source>
        <dbReference type="Pfam" id="PF00534"/>
    </source>
</evidence>
<dbReference type="Gene3D" id="3.40.50.2000">
    <property type="entry name" value="Glycogen Phosphorylase B"/>
    <property type="match status" value="2"/>
</dbReference>
<name>A0ABT7TH11_9MICO</name>